<name>U5DBE1_AMBTC</name>
<keyword evidence="6" id="KW-0732">Signal</keyword>
<dbReference type="Gene3D" id="2.60.120.10">
    <property type="entry name" value="Jelly Rolls"/>
    <property type="match status" value="2"/>
</dbReference>
<dbReference type="GO" id="GO:0045735">
    <property type="term" value="F:nutrient reservoir activity"/>
    <property type="evidence" value="ECO:0007669"/>
    <property type="project" value="UniProtKB-KW"/>
</dbReference>
<dbReference type="Gramene" id="ERN18747">
    <property type="protein sequence ID" value="ERN18747"/>
    <property type="gene ID" value="AMTR_s00067p00027690"/>
</dbReference>
<dbReference type="InterPro" id="IPR014710">
    <property type="entry name" value="RmlC-like_jellyroll"/>
</dbReference>
<feature type="chain" id="PRO_5004658766" description="Cupin type-1 domain-containing protein" evidence="6">
    <location>
        <begin position="20"/>
        <end position="470"/>
    </location>
</feature>
<dbReference type="FunFam" id="2.60.120.10:FF:000073">
    <property type="entry name" value="Glycinin G1"/>
    <property type="match status" value="1"/>
</dbReference>
<dbReference type="EMBL" id="KI392078">
    <property type="protein sequence ID" value="ERN18747.1"/>
    <property type="molecule type" value="Genomic_DNA"/>
</dbReference>
<dbReference type="OMA" id="EGMSMIR"/>
<dbReference type="HOGENOM" id="CLU_026341_2_0_1"/>
<dbReference type="PANTHER" id="PTHR31189">
    <property type="entry name" value="OS03G0336100 PROTEIN-RELATED"/>
    <property type="match status" value="1"/>
</dbReference>
<evidence type="ECO:0000256" key="5">
    <source>
        <dbReference type="SAM" id="MobiDB-lite"/>
    </source>
</evidence>
<dbReference type="KEGG" id="atr:18447114"/>
<evidence type="ECO:0000313" key="9">
    <source>
        <dbReference type="Proteomes" id="UP000017836"/>
    </source>
</evidence>
<dbReference type="PRINTS" id="PR00439">
    <property type="entry name" value="11SGLOBULIN"/>
</dbReference>
<dbReference type="Proteomes" id="UP000017836">
    <property type="component" value="Unassembled WGS sequence"/>
</dbReference>
<evidence type="ECO:0000313" key="8">
    <source>
        <dbReference type="EMBL" id="ERN18747.1"/>
    </source>
</evidence>
<keyword evidence="9" id="KW-1185">Reference proteome</keyword>
<evidence type="ECO:0000256" key="1">
    <source>
        <dbReference type="ARBA" id="ARBA00007178"/>
    </source>
</evidence>
<dbReference type="SUPFAM" id="SSF51182">
    <property type="entry name" value="RmlC-like cupins"/>
    <property type="match status" value="1"/>
</dbReference>
<reference evidence="9" key="1">
    <citation type="journal article" date="2013" name="Science">
        <title>The Amborella genome and the evolution of flowering plants.</title>
        <authorList>
            <consortium name="Amborella Genome Project"/>
        </authorList>
    </citation>
    <scope>NUCLEOTIDE SEQUENCE [LARGE SCALE GENOMIC DNA]</scope>
</reference>
<protein>
    <recommendedName>
        <fullName evidence="7">Cupin type-1 domain-containing protein</fullName>
    </recommendedName>
</protein>
<dbReference type="InterPro" id="IPR006044">
    <property type="entry name" value="11S_seedstore_pln"/>
</dbReference>
<dbReference type="SMART" id="SM00835">
    <property type="entry name" value="Cupin_1"/>
    <property type="match status" value="2"/>
</dbReference>
<dbReference type="InterPro" id="IPR011051">
    <property type="entry name" value="RmlC_Cupin_sf"/>
</dbReference>
<evidence type="ECO:0000256" key="4">
    <source>
        <dbReference type="ARBA" id="ARBA00023157"/>
    </source>
</evidence>
<keyword evidence="2" id="KW-0758">Storage protein</keyword>
<feature type="domain" description="Cupin type-1" evidence="7">
    <location>
        <begin position="46"/>
        <end position="247"/>
    </location>
</feature>
<gene>
    <name evidence="8" type="ORF">AMTR_s00067p00027690</name>
</gene>
<dbReference type="PANTHER" id="PTHR31189:SF54">
    <property type="entry name" value="11S GLOBULIN SEED STORAGE PROTEIN 2-LIKE"/>
    <property type="match status" value="1"/>
</dbReference>
<dbReference type="STRING" id="13333.U5DBE1"/>
<dbReference type="Pfam" id="PF00190">
    <property type="entry name" value="Cupin_1"/>
    <property type="match status" value="2"/>
</dbReference>
<dbReference type="OrthoDB" id="2016041at2759"/>
<evidence type="ECO:0000256" key="6">
    <source>
        <dbReference type="SAM" id="SignalP"/>
    </source>
</evidence>
<evidence type="ECO:0000259" key="7">
    <source>
        <dbReference type="SMART" id="SM00835"/>
    </source>
</evidence>
<feature type="signal peptide" evidence="6">
    <location>
        <begin position="1"/>
        <end position="19"/>
    </location>
</feature>
<keyword evidence="3" id="KW-0708">Seed storage protein</keyword>
<organism evidence="8 9">
    <name type="scientific">Amborella trichopoda</name>
    <dbReference type="NCBI Taxonomy" id="13333"/>
    <lineage>
        <taxon>Eukaryota</taxon>
        <taxon>Viridiplantae</taxon>
        <taxon>Streptophyta</taxon>
        <taxon>Embryophyta</taxon>
        <taxon>Tracheophyta</taxon>
        <taxon>Spermatophyta</taxon>
        <taxon>Magnoliopsida</taxon>
        <taxon>Amborellales</taxon>
        <taxon>Amborellaceae</taxon>
        <taxon>Amborella</taxon>
    </lineage>
</organism>
<sequence length="470" mass="53112">MAFTKSLVSFVLFSLFVSAFSLSTETRSQESLREARQCRIDRIPTSRPARRIQSEGGHTEIWDEYEDQFLCAGVAAIRNTIHPNSLSLPNFEPAPRLVYIQKGRGIISIVFPGCTESFQSQGYIRTRVGGEGQQQQGIKDRHQKVQTIKQGDAIAIPAGAAHWCYNDGSEDLIAFSITDVTNDANQIEQSLKSFYLAGGQPRRGQEEGQQEQEQEQEQERQNSVNVINELNAEQLAEAFAVPIELIRSLQKPDERGWIVRVEKESLGVIRPDEEEEERERYSERSNGYEERECNARIRQNIDNPRRADIYSRQAGHIQIVNRQTLPILSILDMSIEKGHLHPNALYAPHWTINAHTIVLITRGEGNIQVIGTNGRKVMDDRVHEGDVFVIPQYFTAMSKAGNEGLEWVAIKTSDLPMKSPILGHASAIKGIPIEVLKNAYKITTQEARDIKLNRKDQYMLLPPRSTSSRP</sequence>
<feature type="region of interest" description="Disordered" evidence="5">
    <location>
        <begin position="199"/>
        <end position="222"/>
    </location>
</feature>
<dbReference type="InterPro" id="IPR006045">
    <property type="entry name" value="Cupin_1"/>
</dbReference>
<proteinExistence type="inferred from homology"/>
<evidence type="ECO:0000256" key="2">
    <source>
        <dbReference type="ARBA" id="ARBA00022761"/>
    </source>
</evidence>
<feature type="domain" description="Cupin type-1" evidence="7">
    <location>
        <begin position="299"/>
        <end position="448"/>
    </location>
</feature>
<dbReference type="CDD" id="cd02242">
    <property type="entry name" value="cupin_11S_legumin_N"/>
    <property type="match status" value="1"/>
</dbReference>
<comment type="similarity">
    <text evidence="1">Belongs to the 11S seed storage protein (globulins) family.</text>
</comment>
<dbReference type="eggNOG" id="ENOG502QU1J">
    <property type="taxonomic scope" value="Eukaryota"/>
</dbReference>
<accession>U5DBE1</accession>
<dbReference type="AlphaFoldDB" id="U5DBE1"/>
<evidence type="ECO:0000256" key="3">
    <source>
        <dbReference type="ARBA" id="ARBA00023129"/>
    </source>
</evidence>
<dbReference type="InterPro" id="IPR050253">
    <property type="entry name" value="Seed_Storage-Functional"/>
</dbReference>
<keyword evidence="4" id="KW-1015">Disulfide bond</keyword>
<dbReference type="CDD" id="cd02243">
    <property type="entry name" value="cupin_11S_legumin_C"/>
    <property type="match status" value="1"/>
</dbReference>